<gene>
    <name evidence="3" type="ORF">SMAR0320_LOCUS13605</name>
</gene>
<dbReference type="AlphaFoldDB" id="A0A7S2LM52"/>
<protein>
    <recommendedName>
        <fullName evidence="4">Ricin B lectin domain-containing protein</fullName>
    </recommendedName>
</protein>
<proteinExistence type="predicted"/>
<keyword evidence="2" id="KW-0732">Signal</keyword>
<evidence type="ECO:0000256" key="1">
    <source>
        <dbReference type="SAM" id="MobiDB-lite"/>
    </source>
</evidence>
<feature type="chain" id="PRO_5030522693" description="Ricin B lectin domain-containing protein" evidence="2">
    <location>
        <begin position="18"/>
        <end position="247"/>
    </location>
</feature>
<feature type="region of interest" description="Disordered" evidence="1">
    <location>
        <begin position="24"/>
        <end position="81"/>
    </location>
</feature>
<dbReference type="EMBL" id="HBGZ01018977">
    <property type="protein sequence ID" value="CAD9610539.1"/>
    <property type="molecule type" value="Transcribed_RNA"/>
</dbReference>
<accession>A0A7S2LM52</accession>
<organism evidence="3">
    <name type="scientific">Skeletonema marinoi</name>
    <dbReference type="NCBI Taxonomy" id="267567"/>
    <lineage>
        <taxon>Eukaryota</taxon>
        <taxon>Sar</taxon>
        <taxon>Stramenopiles</taxon>
        <taxon>Ochrophyta</taxon>
        <taxon>Bacillariophyta</taxon>
        <taxon>Coscinodiscophyceae</taxon>
        <taxon>Thalassiosirophycidae</taxon>
        <taxon>Thalassiosirales</taxon>
        <taxon>Skeletonemataceae</taxon>
        <taxon>Skeletonema</taxon>
        <taxon>Skeletonema marinoi-dohrnii complex</taxon>
    </lineage>
</organism>
<evidence type="ECO:0008006" key="4">
    <source>
        <dbReference type="Google" id="ProtNLM"/>
    </source>
</evidence>
<evidence type="ECO:0000256" key="2">
    <source>
        <dbReference type="SAM" id="SignalP"/>
    </source>
</evidence>
<sequence length="247" mass="25575">MIIRLTYLASAFSLAAASKSSKSSVTAPTAPVDTAKAGKSASASVSLSLSPKSGKSSGPTPTDAAKAAKSSSPNASKSGKSSKAGEYFMAPFSCPQKCISGQNYAMLSGEIDNAVMVCDASNEYQMWKVHIDGTFLKFESVAHNDEGMCLAVGEECSGLLGLADCNDPETKWFETGGQLLSASCWNQGISAALSVDAECKDLTVDAGSSDDPITRLQTFMLLESDFVESIIVPSQAPSVSLAPTVTP</sequence>
<reference evidence="3" key="1">
    <citation type="submission" date="2021-01" db="EMBL/GenBank/DDBJ databases">
        <authorList>
            <person name="Corre E."/>
            <person name="Pelletier E."/>
            <person name="Niang G."/>
            <person name="Scheremetjew M."/>
            <person name="Finn R."/>
            <person name="Kale V."/>
            <person name="Holt S."/>
            <person name="Cochrane G."/>
            <person name="Meng A."/>
            <person name="Brown T."/>
            <person name="Cohen L."/>
        </authorList>
    </citation>
    <scope>NUCLEOTIDE SEQUENCE</scope>
    <source>
        <strain evidence="3">SM1012Den-03</strain>
    </source>
</reference>
<evidence type="ECO:0000313" key="3">
    <source>
        <dbReference type="EMBL" id="CAD9610539.1"/>
    </source>
</evidence>
<dbReference type="PROSITE" id="PS50231">
    <property type="entry name" value="RICIN_B_LECTIN"/>
    <property type="match status" value="1"/>
</dbReference>
<name>A0A7S2LM52_9STRA</name>
<feature type="signal peptide" evidence="2">
    <location>
        <begin position="1"/>
        <end position="17"/>
    </location>
</feature>